<keyword evidence="4" id="KW-0804">Transcription</keyword>
<sequence>MSIRMLRTLIAVEENKTFSAAADAVHVTHAAVSQQMRALEDDWQVALFDRSKRTPELTPTGRAIVARAREVVRAYDNIVPSVISGESLEGEVMLGAVPTTLIGLAPLAISLLKAGYPKLHVRLFPGLTAHLVSQVERGAIDAALVSRPMVVSPDLEYREIAEEPLRLLVSEDIESDDARALLSTQPFIRFNRDAVVGHQIESWLQKERIRVHESMELEGLEAISSMVLANLGVSIVPESCVRSCNPLPLKRLSLGEGAPTRHLGLIYRRDNPRSRVMTGMEDALLEGVRIGTFEPGALRGEVTTSESGSAAS</sequence>
<dbReference type="Pfam" id="PF00126">
    <property type="entry name" value="HTH_1"/>
    <property type="match status" value="1"/>
</dbReference>
<evidence type="ECO:0000259" key="5">
    <source>
        <dbReference type="PROSITE" id="PS50931"/>
    </source>
</evidence>
<dbReference type="RefSeq" id="WP_085816008.1">
    <property type="nucleotide sequence ID" value="NZ_FWFU01000001.1"/>
</dbReference>
<dbReference type="SUPFAM" id="SSF53850">
    <property type="entry name" value="Periplasmic binding protein-like II"/>
    <property type="match status" value="1"/>
</dbReference>
<organism evidence="6 7">
    <name type="scientific">Roseovarius halotolerans</name>
    <dbReference type="NCBI Taxonomy" id="505353"/>
    <lineage>
        <taxon>Bacteria</taxon>
        <taxon>Pseudomonadati</taxon>
        <taxon>Pseudomonadota</taxon>
        <taxon>Alphaproteobacteria</taxon>
        <taxon>Rhodobacterales</taxon>
        <taxon>Roseobacteraceae</taxon>
        <taxon>Roseovarius</taxon>
    </lineage>
</organism>
<dbReference type="InterPro" id="IPR050950">
    <property type="entry name" value="HTH-type_LysR_regulators"/>
</dbReference>
<name>A0A1X6Y8I3_9RHOB</name>
<evidence type="ECO:0000256" key="1">
    <source>
        <dbReference type="ARBA" id="ARBA00009437"/>
    </source>
</evidence>
<evidence type="ECO:0000313" key="6">
    <source>
        <dbReference type="EMBL" id="SLN14059.1"/>
    </source>
</evidence>
<dbReference type="OrthoDB" id="9811588at2"/>
<dbReference type="InterPro" id="IPR000847">
    <property type="entry name" value="LysR_HTH_N"/>
</dbReference>
<protein>
    <submittedName>
        <fullName evidence="6">Hydrogen peroxide-inducible genes activator</fullName>
    </submittedName>
</protein>
<evidence type="ECO:0000256" key="3">
    <source>
        <dbReference type="ARBA" id="ARBA00023125"/>
    </source>
</evidence>
<feature type="domain" description="HTH lysR-type" evidence="5">
    <location>
        <begin position="1"/>
        <end position="58"/>
    </location>
</feature>
<dbReference type="PANTHER" id="PTHR30419">
    <property type="entry name" value="HTH-TYPE TRANSCRIPTIONAL REGULATOR YBHD"/>
    <property type="match status" value="1"/>
</dbReference>
<gene>
    <name evidence="6" type="primary">oxyR_1</name>
    <name evidence="6" type="ORF">ROH8110_00295</name>
</gene>
<dbReference type="InterPro" id="IPR005119">
    <property type="entry name" value="LysR_subst-bd"/>
</dbReference>
<dbReference type="GO" id="GO:0003677">
    <property type="term" value="F:DNA binding"/>
    <property type="evidence" value="ECO:0007669"/>
    <property type="project" value="UniProtKB-KW"/>
</dbReference>
<dbReference type="Gene3D" id="3.40.190.10">
    <property type="entry name" value="Periplasmic binding protein-like II"/>
    <property type="match status" value="2"/>
</dbReference>
<dbReference type="FunFam" id="1.10.10.10:FF:000001">
    <property type="entry name" value="LysR family transcriptional regulator"/>
    <property type="match status" value="1"/>
</dbReference>
<dbReference type="Gene3D" id="1.10.10.10">
    <property type="entry name" value="Winged helix-like DNA-binding domain superfamily/Winged helix DNA-binding domain"/>
    <property type="match status" value="1"/>
</dbReference>
<keyword evidence="7" id="KW-1185">Reference proteome</keyword>
<dbReference type="Pfam" id="PF03466">
    <property type="entry name" value="LysR_substrate"/>
    <property type="match status" value="1"/>
</dbReference>
<evidence type="ECO:0000256" key="2">
    <source>
        <dbReference type="ARBA" id="ARBA00023015"/>
    </source>
</evidence>
<accession>A0A1X6Y8I3</accession>
<dbReference type="SUPFAM" id="SSF46785">
    <property type="entry name" value="Winged helix' DNA-binding domain"/>
    <property type="match status" value="1"/>
</dbReference>
<dbReference type="Proteomes" id="UP000193207">
    <property type="component" value="Unassembled WGS sequence"/>
</dbReference>
<keyword evidence="2" id="KW-0805">Transcription regulation</keyword>
<dbReference type="InterPro" id="IPR036388">
    <property type="entry name" value="WH-like_DNA-bd_sf"/>
</dbReference>
<comment type="similarity">
    <text evidence="1">Belongs to the LysR transcriptional regulatory family.</text>
</comment>
<reference evidence="6 7" key="1">
    <citation type="submission" date="2017-03" db="EMBL/GenBank/DDBJ databases">
        <authorList>
            <person name="Afonso C.L."/>
            <person name="Miller P.J."/>
            <person name="Scott M.A."/>
            <person name="Spackman E."/>
            <person name="Goraichik I."/>
            <person name="Dimitrov K.M."/>
            <person name="Suarez D.L."/>
            <person name="Swayne D.E."/>
        </authorList>
    </citation>
    <scope>NUCLEOTIDE SEQUENCE [LARGE SCALE GENOMIC DNA]</scope>
    <source>
        <strain evidence="6 7">CECT 8110</strain>
    </source>
</reference>
<dbReference type="PROSITE" id="PS50931">
    <property type="entry name" value="HTH_LYSR"/>
    <property type="match status" value="1"/>
</dbReference>
<evidence type="ECO:0000256" key="4">
    <source>
        <dbReference type="ARBA" id="ARBA00023163"/>
    </source>
</evidence>
<dbReference type="AlphaFoldDB" id="A0A1X6Y8I3"/>
<proteinExistence type="inferred from homology"/>
<dbReference type="GO" id="GO:0003700">
    <property type="term" value="F:DNA-binding transcription factor activity"/>
    <property type="evidence" value="ECO:0007669"/>
    <property type="project" value="InterPro"/>
</dbReference>
<dbReference type="InterPro" id="IPR036390">
    <property type="entry name" value="WH_DNA-bd_sf"/>
</dbReference>
<keyword evidence="3" id="KW-0238">DNA-binding</keyword>
<dbReference type="EMBL" id="FWFU01000001">
    <property type="protein sequence ID" value="SLN14059.1"/>
    <property type="molecule type" value="Genomic_DNA"/>
</dbReference>
<evidence type="ECO:0000313" key="7">
    <source>
        <dbReference type="Proteomes" id="UP000193207"/>
    </source>
</evidence>
<dbReference type="GO" id="GO:0005829">
    <property type="term" value="C:cytosol"/>
    <property type="evidence" value="ECO:0007669"/>
    <property type="project" value="TreeGrafter"/>
</dbReference>
<dbReference type="PANTHER" id="PTHR30419:SF8">
    <property type="entry name" value="NITROGEN ASSIMILATION TRANSCRIPTIONAL ACTIVATOR-RELATED"/>
    <property type="match status" value="1"/>
</dbReference>